<organism evidence="2 3">
    <name type="scientific">Sphingomonas swuensis</name>
    <dbReference type="NCBI Taxonomy" id="977800"/>
    <lineage>
        <taxon>Bacteria</taxon>
        <taxon>Pseudomonadati</taxon>
        <taxon>Pseudomonadota</taxon>
        <taxon>Alphaproteobacteria</taxon>
        <taxon>Sphingomonadales</taxon>
        <taxon>Sphingomonadaceae</taxon>
        <taxon>Sphingomonas</taxon>
    </lineage>
</organism>
<keyword evidence="1" id="KW-0812">Transmembrane</keyword>
<dbReference type="EMBL" id="BAABBQ010000001">
    <property type="protein sequence ID" value="GAA4012829.1"/>
    <property type="molecule type" value="Genomic_DNA"/>
</dbReference>
<sequence>MKLLPSADYFRNNVAFRNDTILGVCEALGHDLGFNPNFLRIPLASGIIFAPFLMVGIYLALGVLAFVSRSFFPDKVTQVAVDAPAAETEASNSEVALPRAA</sequence>
<feature type="transmembrane region" description="Helical" evidence="1">
    <location>
        <begin position="43"/>
        <end position="67"/>
    </location>
</feature>
<name>A0ABP7SK60_9SPHN</name>
<reference evidence="3" key="1">
    <citation type="journal article" date="2019" name="Int. J. Syst. Evol. Microbiol.">
        <title>The Global Catalogue of Microorganisms (GCM) 10K type strain sequencing project: providing services to taxonomists for standard genome sequencing and annotation.</title>
        <authorList>
            <consortium name="The Broad Institute Genomics Platform"/>
            <consortium name="The Broad Institute Genome Sequencing Center for Infectious Disease"/>
            <person name="Wu L."/>
            <person name="Ma J."/>
        </authorList>
    </citation>
    <scope>NUCLEOTIDE SEQUENCE [LARGE SCALE GENOMIC DNA]</scope>
    <source>
        <strain evidence="3">JCM 17563</strain>
    </source>
</reference>
<keyword evidence="1" id="KW-0472">Membrane</keyword>
<protein>
    <recommendedName>
        <fullName evidence="4">PspC domain-containing protein</fullName>
    </recommendedName>
</protein>
<proteinExistence type="predicted"/>
<dbReference type="RefSeq" id="WP_344706152.1">
    <property type="nucleotide sequence ID" value="NZ_BAABBQ010000001.1"/>
</dbReference>
<evidence type="ECO:0008006" key="4">
    <source>
        <dbReference type="Google" id="ProtNLM"/>
    </source>
</evidence>
<keyword evidence="1" id="KW-1133">Transmembrane helix</keyword>
<accession>A0ABP7SK60</accession>
<gene>
    <name evidence="2" type="ORF">GCM10022280_08600</name>
</gene>
<keyword evidence="3" id="KW-1185">Reference proteome</keyword>
<evidence type="ECO:0000313" key="3">
    <source>
        <dbReference type="Proteomes" id="UP001500235"/>
    </source>
</evidence>
<evidence type="ECO:0000313" key="2">
    <source>
        <dbReference type="EMBL" id="GAA4012829.1"/>
    </source>
</evidence>
<evidence type="ECO:0000256" key="1">
    <source>
        <dbReference type="SAM" id="Phobius"/>
    </source>
</evidence>
<comment type="caution">
    <text evidence="2">The sequence shown here is derived from an EMBL/GenBank/DDBJ whole genome shotgun (WGS) entry which is preliminary data.</text>
</comment>
<dbReference type="Proteomes" id="UP001500235">
    <property type="component" value="Unassembled WGS sequence"/>
</dbReference>